<dbReference type="AlphaFoldDB" id="A0AAW2TV29"/>
<dbReference type="CDD" id="cd09272">
    <property type="entry name" value="RNase_HI_RT_Ty1"/>
    <property type="match status" value="1"/>
</dbReference>
<evidence type="ECO:0000313" key="1">
    <source>
        <dbReference type="EMBL" id="KAL0408330.1"/>
    </source>
</evidence>
<sequence>MLIIATTSNRETIVDSNHPQDLLLLLKLSRINFLMPLKTPRWCDAMAKEIAAEDLPPGKHAIGFVVARGWALYQMDVHNAFLHGDLDKEVYMQLPPRFSVSTPDKGHPGQGILLRHGSALHLNAYCYSDWASCPLTRRSLIGYFILLGDSPISWKTKEQPAISRPSAEAENRSMATASCELTWLKSLLRSLGVSHSQPMWLFCDSQAALYIAANPVFHERTKHIEVDCHYVRDQIQAGTIVTAHVRSQNQLADIFTKALGRQQFTYFAIWAFVILMLQLEGEY</sequence>
<reference evidence="1" key="1">
    <citation type="submission" date="2020-06" db="EMBL/GenBank/DDBJ databases">
        <authorList>
            <person name="Li T."/>
            <person name="Hu X."/>
            <person name="Zhang T."/>
            <person name="Song X."/>
            <person name="Zhang H."/>
            <person name="Dai N."/>
            <person name="Sheng W."/>
            <person name="Hou X."/>
            <person name="Wei L."/>
        </authorList>
    </citation>
    <scope>NUCLEOTIDE SEQUENCE</scope>
    <source>
        <strain evidence="1">G02</strain>
        <tissue evidence="1">Leaf</tissue>
    </source>
</reference>
<comment type="caution">
    <text evidence="1">The sequence shown here is derived from an EMBL/GenBank/DDBJ whole genome shotgun (WGS) entry which is preliminary data.</text>
</comment>
<dbReference type="PANTHER" id="PTHR11439">
    <property type="entry name" value="GAG-POL-RELATED RETROTRANSPOSON"/>
    <property type="match status" value="1"/>
</dbReference>
<name>A0AAW2TV29_SESRA</name>
<proteinExistence type="predicted"/>
<dbReference type="EMBL" id="JACGWJ010000007">
    <property type="protein sequence ID" value="KAL0408330.1"/>
    <property type="molecule type" value="Genomic_DNA"/>
</dbReference>
<organism evidence="1">
    <name type="scientific">Sesamum radiatum</name>
    <name type="common">Black benniseed</name>
    <dbReference type="NCBI Taxonomy" id="300843"/>
    <lineage>
        <taxon>Eukaryota</taxon>
        <taxon>Viridiplantae</taxon>
        <taxon>Streptophyta</taxon>
        <taxon>Embryophyta</taxon>
        <taxon>Tracheophyta</taxon>
        <taxon>Spermatophyta</taxon>
        <taxon>Magnoliopsida</taxon>
        <taxon>eudicotyledons</taxon>
        <taxon>Gunneridae</taxon>
        <taxon>Pentapetalae</taxon>
        <taxon>asterids</taxon>
        <taxon>lamiids</taxon>
        <taxon>Lamiales</taxon>
        <taxon>Pedaliaceae</taxon>
        <taxon>Sesamum</taxon>
    </lineage>
</organism>
<dbReference type="PANTHER" id="PTHR11439:SF462">
    <property type="match status" value="1"/>
</dbReference>
<gene>
    <name evidence="1" type="ORF">Sradi_1767400</name>
</gene>
<reference evidence="1" key="2">
    <citation type="journal article" date="2024" name="Plant">
        <title>Genomic evolution and insights into agronomic trait innovations of Sesamum species.</title>
        <authorList>
            <person name="Miao H."/>
            <person name="Wang L."/>
            <person name="Qu L."/>
            <person name="Liu H."/>
            <person name="Sun Y."/>
            <person name="Le M."/>
            <person name="Wang Q."/>
            <person name="Wei S."/>
            <person name="Zheng Y."/>
            <person name="Lin W."/>
            <person name="Duan Y."/>
            <person name="Cao H."/>
            <person name="Xiong S."/>
            <person name="Wang X."/>
            <person name="Wei L."/>
            <person name="Li C."/>
            <person name="Ma Q."/>
            <person name="Ju M."/>
            <person name="Zhao R."/>
            <person name="Li G."/>
            <person name="Mu C."/>
            <person name="Tian Q."/>
            <person name="Mei H."/>
            <person name="Zhang T."/>
            <person name="Gao T."/>
            <person name="Zhang H."/>
        </authorList>
    </citation>
    <scope>NUCLEOTIDE SEQUENCE</scope>
    <source>
        <strain evidence="1">G02</strain>
    </source>
</reference>
<protein>
    <submittedName>
        <fullName evidence="1">Retrovirus-related Pol polyprotein from transposon RE1</fullName>
    </submittedName>
</protein>
<accession>A0AAW2TV29</accession>